<evidence type="ECO:0000256" key="3">
    <source>
        <dbReference type="ARBA" id="ARBA00022806"/>
    </source>
</evidence>
<dbReference type="CDD" id="cd18808">
    <property type="entry name" value="SF1_C_Upf1"/>
    <property type="match status" value="1"/>
</dbReference>
<evidence type="ECO:0000256" key="1">
    <source>
        <dbReference type="ARBA" id="ARBA00022741"/>
    </source>
</evidence>
<dbReference type="AlphaFoldDB" id="A0AAU9K4Z7"/>
<keyword evidence="9" id="KW-1185">Reference proteome</keyword>
<dbReference type="PANTHER" id="PTHR10887">
    <property type="entry name" value="DNA2/NAM7 HELICASE FAMILY"/>
    <property type="match status" value="1"/>
</dbReference>
<evidence type="ECO:0000256" key="2">
    <source>
        <dbReference type="ARBA" id="ARBA00022801"/>
    </source>
</evidence>
<keyword evidence="1" id="KW-0547">Nucleotide-binding</keyword>
<keyword evidence="5" id="KW-0175">Coiled coil</keyword>
<dbReference type="GO" id="GO:0004386">
    <property type="term" value="F:helicase activity"/>
    <property type="evidence" value="ECO:0007669"/>
    <property type="project" value="UniProtKB-KW"/>
</dbReference>
<dbReference type="SUPFAM" id="SSF52540">
    <property type="entry name" value="P-loop containing nucleoside triphosphate hydrolases"/>
    <property type="match status" value="1"/>
</dbReference>
<dbReference type="InterPro" id="IPR027417">
    <property type="entry name" value="P-loop_NTPase"/>
</dbReference>
<dbReference type="InterPro" id="IPR041679">
    <property type="entry name" value="DNA2/NAM7-like_C"/>
</dbReference>
<dbReference type="Proteomes" id="UP001162131">
    <property type="component" value="Unassembled WGS sequence"/>
</dbReference>
<dbReference type="Pfam" id="PF13086">
    <property type="entry name" value="AAA_11"/>
    <property type="match status" value="1"/>
</dbReference>
<reference evidence="8" key="1">
    <citation type="submission" date="2021-09" db="EMBL/GenBank/DDBJ databases">
        <authorList>
            <consortium name="AG Swart"/>
            <person name="Singh M."/>
            <person name="Singh A."/>
            <person name="Seah K."/>
            <person name="Emmerich C."/>
        </authorList>
    </citation>
    <scope>NUCLEOTIDE SEQUENCE</scope>
    <source>
        <strain evidence="8">ATCC30299</strain>
    </source>
</reference>
<dbReference type="GO" id="GO:0005694">
    <property type="term" value="C:chromosome"/>
    <property type="evidence" value="ECO:0007669"/>
    <property type="project" value="UniProtKB-ARBA"/>
</dbReference>
<gene>
    <name evidence="8" type="ORF">BSTOLATCC_MIC47884</name>
</gene>
<dbReference type="Pfam" id="PF13087">
    <property type="entry name" value="AAA_12"/>
    <property type="match status" value="1"/>
</dbReference>
<dbReference type="EMBL" id="CAJZBQ010000047">
    <property type="protein sequence ID" value="CAG9329048.1"/>
    <property type="molecule type" value="Genomic_DNA"/>
</dbReference>
<dbReference type="Gene3D" id="3.40.50.300">
    <property type="entry name" value="P-loop containing nucleotide triphosphate hydrolases"/>
    <property type="match status" value="2"/>
</dbReference>
<protein>
    <submittedName>
        <fullName evidence="8">Uncharacterized protein</fullName>
    </submittedName>
</protein>
<keyword evidence="4" id="KW-0067">ATP-binding</keyword>
<evidence type="ECO:0000313" key="8">
    <source>
        <dbReference type="EMBL" id="CAG9329048.1"/>
    </source>
</evidence>
<evidence type="ECO:0000259" key="6">
    <source>
        <dbReference type="Pfam" id="PF13086"/>
    </source>
</evidence>
<dbReference type="InterPro" id="IPR047187">
    <property type="entry name" value="SF1_C_Upf1"/>
</dbReference>
<dbReference type="PANTHER" id="PTHR10887:SF495">
    <property type="entry name" value="HELICASE SENATAXIN ISOFORM X1-RELATED"/>
    <property type="match status" value="1"/>
</dbReference>
<dbReference type="InterPro" id="IPR045055">
    <property type="entry name" value="DNA2/NAM7-like"/>
</dbReference>
<name>A0AAU9K4Z7_9CILI</name>
<feature type="domain" description="DNA2/NAM7 helicase helicase" evidence="6">
    <location>
        <begin position="186"/>
        <end position="454"/>
    </location>
</feature>
<dbReference type="GO" id="GO:0016787">
    <property type="term" value="F:hydrolase activity"/>
    <property type="evidence" value="ECO:0007669"/>
    <property type="project" value="UniProtKB-KW"/>
</dbReference>
<evidence type="ECO:0000259" key="7">
    <source>
        <dbReference type="Pfam" id="PF13087"/>
    </source>
</evidence>
<sequence length="690" mass="79445">MTILLPNIFQDLSIYSSHFEHAFYIEMGAILNQALEEAFLSYKYRLNLKMESNWAALSPIGSSEMKFENEIQINDIVIIIPSQNNFPTNFQEIKKENIPWILGLINQDKKNEFNILLNTCRESQFKHSKKYIVAIIGNITSLKREFSVLEKLKCYSLKDQILCPQQCDLAEDAIIFKLKEILLNNKYNKSQIKAIASSMNSENKISLIQGPPGTGKTNTVVGILSGLYAANKNIRVLVCAQSNAAVDEIASTVLRKGIFGLDGNTRDDISLLRIGEKRQKHELGVGEEVKTAKEIEVSIHSIKLNVLVEEKLRAEGLSDPTSEIKKLIEKLEKLEKRLEELQKRGEYKAMEEIQNEFIILSDILKKLKIQRSTYFSMKTKFKIEILKSKNVIFCTLSGSGSMAVVQNIDSIDYLIIDEACQSLELSTLIPFQYNPKSVILIGDPKQLPATTFSEISKNNNYDRSFFERMMECNIRPVLLCQQYRMIREISDFTSKTFYNNQIQCPKSIIYRKIPNWIYPVGLLFFNLETSEEMKAENSLSYYNASEANFVINIYAFLRKRTYNTNAHIGIISPYKGQVQHIEELLYYRFGNSWKKKCEVSSVDGFQGREVDLVILSTVRSEKIGFLRDERRMNVAISRAKYGIYAIGNEARLSNNPKWKSLIDYSKELNKYEPCRSFDDLKYIFNKPKYN</sequence>
<keyword evidence="2" id="KW-0378">Hydrolase</keyword>
<dbReference type="FunFam" id="3.40.50.300:FF:000326">
    <property type="entry name" value="P-loop containing nucleoside triphosphate hydrolase"/>
    <property type="match status" value="1"/>
</dbReference>
<evidence type="ECO:0000256" key="5">
    <source>
        <dbReference type="SAM" id="Coils"/>
    </source>
</evidence>
<dbReference type="CDD" id="cd18042">
    <property type="entry name" value="DEXXQc_SETX"/>
    <property type="match status" value="1"/>
</dbReference>
<keyword evidence="3" id="KW-0347">Helicase</keyword>
<organism evidence="8 9">
    <name type="scientific">Blepharisma stoltei</name>
    <dbReference type="NCBI Taxonomy" id="1481888"/>
    <lineage>
        <taxon>Eukaryota</taxon>
        <taxon>Sar</taxon>
        <taxon>Alveolata</taxon>
        <taxon>Ciliophora</taxon>
        <taxon>Postciliodesmatophora</taxon>
        <taxon>Heterotrichea</taxon>
        <taxon>Heterotrichida</taxon>
        <taxon>Blepharismidae</taxon>
        <taxon>Blepharisma</taxon>
    </lineage>
</organism>
<dbReference type="InterPro" id="IPR041677">
    <property type="entry name" value="DNA2/NAM7_AAA_11"/>
</dbReference>
<comment type="caution">
    <text evidence="8">The sequence shown here is derived from an EMBL/GenBank/DDBJ whole genome shotgun (WGS) entry which is preliminary data.</text>
</comment>
<feature type="domain" description="DNA2/NAM7 helicase-like C-terminal" evidence="7">
    <location>
        <begin position="461"/>
        <end position="649"/>
    </location>
</feature>
<accession>A0AAU9K4Z7</accession>
<evidence type="ECO:0000256" key="4">
    <source>
        <dbReference type="ARBA" id="ARBA00022840"/>
    </source>
</evidence>
<dbReference type="GO" id="GO:0005524">
    <property type="term" value="F:ATP binding"/>
    <property type="evidence" value="ECO:0007669"/>
    <property type="project" value="UniProtKB-KW"/>
</dbReference>
<proteinExistence type="predicted"/>
<evidence type="ECO:0000313" key="9">
    <source>
        <dbReference type="Proteomes" id="UP001162131"/>
    </source>
</evidence>
<feature type="coiled-coil region" evidence="5">
    <location>
        <begin position="317"/>
        <end position="370"/>
    </location>
</feature>